<proteinExistence type="predicted"/>
<name>A0A0B6YTM3_9EUPU</name>
<evidence type="ECO:0000313" key="1">
    <source>
        <dbReference type="EMBL" id="CEK58850.1"/>
    </source>
</evidence>
<dbReference type="AlphaFoldDB" id="A0A0B6YTM3"/>
<feature type="non-terminal residue" evidence="1">
    <location>
        <position position="1"/>
    </location>
</feature>
<dbReference type="EMBL" id="HACG01011985">
    <property type="protein sequence ID" value="CEK58850.1"/>
    <property type="molecule type" value="Transcribed_RNA"/>
</dbReference>
<organism evidence="1">
    <name type="scientific">Arion vulgaris</name>
    <dbReference type="NCBI Taxonomy" id="1028688"/>
    <lineage>
        <taxon>Eukaryota</taxon>
        <taxon>Metazoa</taxon>
        <taxon>Spiralia</taxon>
        <taxon>Lophotrochozoa</taxon>
        <taxon>Mollusca</taxon>
        <taxon>Gastropoda</taxon>
        <taxon>Heterobranchia</taxon>
        <taxon>Euthyneura</taxon>
        <taxon>Panpulmonata</taxon>
        <taxon>Eupulmonata</taxon>
        <taxon>Stylommatophora</taxon>
        <taxon>Helicina</taxon>
        <taxon>Arionoidea</taxon>
        <taxon>Arionidae</taxon>
        <taxon>Arion</taxon>
    </lineage>
</organism>
<reference evidence="1" key="1">
    <citation type="submission" date="2014-12" db="EMBL/GenBank/DDBJ databases">
        <title>Insight into the proteome of Arion vulgaris.</title>
        <authorList>
            <person name="Aradska J."/>
            <person name="Bulat T."/>
            <person name="Smidak R."/>
            <person name="Sarate P."/>
            <person name="Gangsoo J."/>
            <person name="Sialana F."/>
            <person name="Bilban M."/>
            <person name="Lubec G."/>
        </authorList>
    </citation>
    <scope>NUCLEOTIDE SEQUENCE</scope>
    <source>
        <tissue evidence="1">Skin</tissue>
    </source>
</reference>
<accession>A0A0B6YTM3</accession>
<sequence>EIHVWEEIEAVMDMFDADVLQMNNVFLIKLSVFIFHKDTVNVCFILLYVIKHAKFKRAVTYYEHISTVL</sequence>
<protein>
    <submittedName>
        <fullName evidence="1">Uncharacterized protein</fullName>
    </submittedName>
</protein>
<gene>
    <name evidence="1" type="primary">ORF34385</name>
</gene>